<dbReference type="Gene3D" id="3.20.20.80">
    <property type="entry name" value="Glycosidases"/>
    <property type="match status" value="1"/>
</dbReference>
<keyword evidence="8" id="KW-0808">Transferase</keyword>
<dbReference type="EMBL" id="QXJM01000029">
    <property type="protein sequence ID" value="RIE03986.1"/>
    <property type="molecule type" value="Genomic_DNA"/>
</dbReference>
<proteinExistence type="inferred from homology"/>
<evidence type="ECO:0000256" key="4">
    <source>
        <dbReference type="ARBA" id="ARBA00012560"/>
    </source>
</evidence>
<dbReference type="InterPro" id="IPR003385">
    <property type="entry name" value="Glyco_hydro_77"/>
</dbReference>
<evidence type="ECO:0000256" key="3">
    <source>
        <dbReference type="ARBA" id="ARBA00005684"/>
    </source>
</evidence>
<dbReference type="InterPro" id="IPR017853">
    <property type="entry name" value="GH"/>
</dbReference>
<dbReference type="PANTHER" id="PTHR32518">
    <property type="match status" value="1"/>
</dbReference>
<dbReference type="GO" id="GO:0004134">
    <property type="term" value="F:4-alpha-glucanotransferase activity"/>
    <property type="evidence" value="ECO:0007669"/>
    <property type="project" value="UniProtKB-EC"/>
</dbReference>
<evidence type="ECO:0000256" key="8">
    <source>
        <dbReference type="ARBA" id="ARBA00022679"/>
    </source>
</evidence>
<comment type="catalytic activity">
    <reaction evidence="1">
        <text>Transfers a segment of a (1-&gt;4)-alpha-D-glucan to a new position in an acceptor, which may be glucose or a (1-&gt;4)-alpha-D-glucan.</text>
        <dbReference type="EC" id="2.4.1.25"/>
    </reaction>
</comment>
<dbReference type="SUPFAM" id="SSF51445">
    <property type="entry name" value="(Trans)glycosidases"/>
    <property type="match status" value="1"/>
</dbReference>
<keyword evidence="6" id="KW-0963">Cytoplasm</keyword>
<evidence type="ECO:0000256" key="10">
    <source>
        <dbReference type="ARBA" id="ARBA00031423"/>
    </source>
</evidence>
<dbReference type="Pfam" id="PF02446">
    <property type="entry name" value="Glyco_hydro_77"/>
    <property type="match status" value="1"/>
</dbReference>
<evidence type="ECO:0000313" key="13">
    <source>
        <dbReference type="Proteomes" id="UP000266340"/>
    </source>
</evidence>
<dbReference type="PANTHER" id="PTHR32518:SF3">
    <property type="entry name" value="4-ALPHA-GLUCANOTRANSFERASE"/>
    <property type="match status" value="1"/>
</dbReference>
<comment type="similarity">
    <text evidence="3">Belongs to the disproportionating enzyme family.</text>
</comment>
<keyword evidence="9" id="KW-0119">Carbohydrate metabolism</keyword>
<organism evidence="12 13">
    <name type="scientific">Cohnella faecalis</name>
    <dbReference type="NCBI Taxonomy" id="2315694"/>
    <lineage>
        <taxon>Bacteria</taxon>
        <taxon>Bacillati</taxon>
        <taxon>Bacillota</taxon>
        <taxon>Bacilli</taxon>
        <taxon>Bacillales</taxon>
        <taxon>Paenibacillaceae</taxon>
        <taxon>Cohnella</taxon>
    </lineage>
</organism>
<accession>A0A398CKY7</accession>
<dbReference type="RefSeq" id="WP_119148662.1">
    <property type="nucleotide sequence ID" value="NZ_JBHSOV010000006.1"/>
</dbReference>
<dbReference type="AlphaFoldDB" id="A0A398CKY7"/>
<dbReference type="GO" id="GO:0005975">
    <property type="term" value="P:carbohydrate metabolic process"/>
    <property type="evidence" value="ECO:0007669"/>
    <property type="project" value="InterPro"/>
</dbReference>
<evidence type="ECO:0000313" key="12">
    <source>
        <dbReference type="EMBL" id="RIE03986.1"/>
    </source>
</evidence>
<evidence type="ECO:0000256" key="7">
    <source>
        <dbReference type="ARBA" id="ARBA00022676"/>
    </source>
</evidence>
<evidence type="ECO:0000256" key="1">
    <source>
        <dbReference type="ARBA" id="ARBA00000439"/>
    </source>
</evidence>
<dbReference type="EC" id="2.4.1.25" evidence="4"/>
<reference evidence="12 13" key="1">
    <citation type="submission" date="2018-09" db="EMBL/GenBank/DDBJ databases">
        <title>Cohnella cavernae sp. nov., isolated from a karst cave.</title>
        <authorList>
            <person name="Zhu H."/>
        </authorList>
    </citation>
    <scope>NUCLEOTIDE SEQUENCE [LARGE SCALE GENOMIC DNA]</scope>
    <source>
        <strain evidence="12 13">K2E09-144</strain>
    </source>
</reference>
<dbReference type="GO" id="GO:0005737">
    <property type="term" value="C:cytoplasm"/>
    <property type="evidence" value="ECO:0007669"/>
    <property type="project" value="UniProtKB-SubCell"/>
</dbReference>
<dbReference type="OrthoDB" id="9811841at2"/>
<name>A0A398CKY7_9BACL</name>
<sequence length="598" mass="69366">MMMRREAHRKRAGAFVPLFSVYSARSAGVGDFEDLKLAVDWCERTGQTILQLLPMNDNIASVFAPTSLFALDPEHVAIDRLVGVREDWRETAAAELRQAFPTGKGFVDYGVKMAKVTALRGLFERIGGDCPDPRFLGFLQKQRYWLHDYALFMAIKQVLFPGRWDEWGEPFRNRDPEALDAFAQENFNEIQFHKWVQWQLYEQLSEAKRYADSKNVQLMGDYFYIAMSDSADTWSNRELFRLDCCSGLPSEPSSPKGQRWDDQPVYDWSRIKADDYRLVKHRLAYYENFYHMLRIDHPAAFFRTWCIPFEEPWENQGQNGFFYPSDFEEWEEQGTGILRTILSNTKLTLCAENLGPFTTFFTPEVRGLGIPIINFQRWEKDYGNTYRFTDPKQYDYLTAIVLSTHDTSCWADWWDNEAGTVDTGWFRSYCGYLDFKYETVKDKLFDPARSDENKLRWRSDVDTVEKMLRGVDRHAFQVEGLVKEYRSTYGEKEQLLEMMGLDSSSRYKAGREVLPAAMASALRSNAVYCIHSIIDWLVVLGYAEGNYADLRFNRPGDGYARNWSLTLPLSLEELLEDRLVGPVKEVVDDGLGVAAREG</sequence>
<gene>
    <name evidence="12" type="ORF">D3H35_08490</name>
</gene>
<evidence type="ECO:0000256" key="11">
    <source>
        <dbReference type="ARBA" id="ARBA00031501"/>
    </source>
</evidence>
<keyword evidence="7" id="KW-0328">Glycosyltransferase</keyword>
<dbReference type="Proteomes" id="UP000266340">
    <property type="component" value="Unassembled WGS sequence"/>
</dbReference>
<keyword evidence="13" id="KW-1185">Reference proteome</keyword>
<evidence type="ECO:0000256" key="9">
    <source>
        <dbReference type="ARBA" id="ARBA00023277"/>
    </source>
</evidence>
<evidence type="ECO:0000256" key="6">
    <source>
        <dbReference type="ARBA" id="ARBA00022490"/>
    </source>
</evidence>
<comment type="caution">
    <text evidence="12">The sequence shown here is derived from an EMBL/GenBank/DDBJ whole genome shotgun (WGS) entry which is preliminary data.</text>
</comment>
<evidence type="ECO:0000256" key="2">
    <source>
        <dbReference type="ARBA" id="ARBA00004496"/>
    </source>
</evidence>
<protein>
    <recommendedName>
        <fullName evidence="5">4-alpha-glucanotransferase</fullName>
        <ecNumber evidence="4">2.4.1.25</ecNumber>
    </recommendedName>
    <alternativeName>
        <fullName evidence="10">Amylomaltase</fullName>
    </alternativeName>
    <alternativeName>
        <fullName evidence="11">Disproportionating enzyme</fullName>
    </alternativeName>
</protein>
<comment type="subcellular location">
    <subcellularLocation>
        <location evidence="2">Cytoplasm</location>
    </subcellularLocation>
</comment>
<evidence type="ECO:0000256" key="5">
    <source>
        <dbReference type="ARBA" id="ARBA00020295"/>
    </source>
</evidence>